<organism evidence="1 2">
    <name type="scientific">Aegilops tauschii subsp. strangulata</name>
    <name type="common">Goatgrass</name>
    <dbReference type="NCBI Taxonomy" id="200361"/>
    <lineage>
        <taxon>Eukaryota</taxon>
        <taxon>Viridiplantae</taxon>
        <taxon>Streptophyta</taxon>
        <taxon>Embryophyta</taxon>
        <taxon>Tracheophyta</taxon>
        <taxon>Spermatophyta</taxon>
        <taxon>Magnoliopsida</taxon>
        <taxon>Liliopsida</taxon>
        <taxon>Poales</taxon>
        <taxon>Poaceae</taxon>
        <taxon>BOP clade</taxon>
        <taxon>Pooideae</taxon>
        <taxon>Triticodae</taxon>
        <taxon>Triticeae</taxon>
        <taxon>Triticinae</taxon>
        <taxon>Aegilops</taxon>
    </lineage>
</organism>
<evidence type="ECO:0000313" key="1">
    <source>
        <dbReference type="EnsemblPlants" id="AET3Gv20710200.3"/>
    </source>
</evidence>
<reference evidence="2" key="2">
    <citation type="journal article" date="2017" name="Nat. Plants">
        <title>The Aegilops tauschii genome reveals multiple impacts of transposons.</title>
        <authorList>
            <person name="Zhao G."/>
            <person name="Zou C."/>
            <person name="Li K."/>
            <person name="Wang K."/>
            <person name="Li T."/>
            <person name="Gao L."/>
            <person name="Zhang X."/>
            <person name="Wang H."/>
            <person name="Yang Z."/>
            <person name="Liu X."/>
            <person name="Jiang W."/>
            <person name="Mao L."/>
            <person name="Kong X."/>
            <person name="Jiao Y."/>
            <person name="Jia J."/>
        </authorList>
    </citation>
    <scope>NUCLEOTIDE SEQUENCE [LARGE SCALE GENOMIC DNA]</scope>
    <source>
        <strain evidence="2">cv. AL8/78</strain>
    </source>
</reference>
<dbReference type="EnsemblPlants" id="AET3Gv20710200.3">
    <property type="protein sequence ID" value="AET3Gv20710200.3"/>
    <property type="gene ID" value="AET3Gv20710200"/>
</dbReference>
<dbReference type="AlphaFoldDB" id="A0A453FL02"/>
<evidence type="ECO:0000313" key="2">
    <source>
        <dbReference type="Proteomes" id="UP000015105"/>
    </source>
</evidence>
<dbReference type="Proteomes" id="UP000015105">
    <property type="component" value="Chromosome 3D"/>
</dbReference>
<reference evidence="1" key="4">
    <citation type="submission" date="2019-03" db="UniProtKB">
        <authorList>
            <consortium name="EnsemblPlants"/>
        </authorList>
    </citation>
    <scope>IDENTIFICATION</scope>
</reference>
<accession>A0A453FL02</accession>
<protein>
    <submittedName>
        <fullName evidence="1">Uncharacterized protein</fullName>
    </submittedName>
</protein>
<proteinExistence type="predicted"/>
<keyword evidence="2" id="KW-1185">Reference proteome</keyword>
<sequence>RPQQILAADNRNALAPTSHLQGRAAVRHVRVVYLWCIAYGRSCLGAYIHTRRRRWGRCRCKVWRRRGGCCPWRRSQRRSPSSSSSTQGYVYSVYIRIYLFLRLYIRICLFQTRQLFIPPMFEIRSITTSAIFC</sequence>
<reference evidence="1" key="3">
    <citation type="journal article" date="2017" name="Nature">
        <title>Genome sequence of the progenitor of the wheat D genome Aegilops tauschii.</title>
        <authorList>
            <person name="Luo M.C."/>
            <person name="Gu Y.Q."/>
            <person name="Puiu D."/>
            <person name="Wang H."/>
            <person name="Twardziok S.O."/>
            <person name="Deal K.R."/>
            <person name="Huo N."/>
            <person name="Zhu T."/>
            <person name="Wang L."/>
            <person name="Wang Y."/>
            <person name="McGuire P.E."/>
            <person name="Liu S."/>
            <person name="Long H."/>
            <person name="Ramasamy R.K."/>
            <person name="Rodriguez J.C."/>
            <person name="Van S.L."/>
            <person name="Yuan L."/>
            <person name="Wang Z."/>
            <person name="Xia Z."/>
            <person name="Xiao L."/>
            <person name="Anderson O.D."/>
            <person name="Ouyang S."/>
            <person name="Liang Y."/>
            <person name="Zimin A.V."/>
            <person name="Pertea G."/>
            <person name="Qi P."/>
            <person name="Bennetzen J.L."/>
            <person name="Dai X."/>
            <person name="Dawson M.W."/>
            <person name="Muller H.G."/>
            <person name="Kugler K."/>
            <person name="Rivarola-Duarte L."/>
            <person name="Spannagl M."/>
            <person name="Mayer K.F.X."/>
            <person name="Lu F.H."/>
            <person name="Bevan M.W."/>
            <person name="Leroy P."/>
            <person name="Li P."/>
            <person name="You F.M."/>
            <person name="Sun Q."/>
            <person name="Liu Z."/>
            <person name="Lyons E."/>
            <person name="Wicker T."/>
            <person name="Salzberg S.L."/>
            <person name="Devos K.M."/>
            <person name="Dvorak J."/>
        </authorList>
    </citation>
    <scope>NUCLEOTIDE SEQUENCE [LARGE SCALE GENOMIC DNA]</scope>
    <source>
        <strain evidence="1">cv. AL8/78</strain>
    </source>
</reference>
<dbReference type="Gramene" id="AET3Gv20710200.3">
    <property type="protein sequence ID" value="AET3Gv20710200.3"/>
    <property type="gene ID" value="AET3Gv20710200"/>
</dbReference>
<reference evidence="1" key="5">
    <citation type="journal article" date="2021" name="G3 (Bethesda)">
        <title>Aegilops tauschii genome assembly Aet v5.0 features greater sequence contiguity and improved annotation.</title>
        <authorList>
            <person name="Wang L."/>
            <person name="Zhu T."/>
            <person name="Rodriguez J.C."/>
            <person name="Deal K.R."/>
            <person name="Dubcovsky J."/>
            <person name="McGuire P.E."/>
            <person name="Lux T."/>
            <person name="Spannagl M."/>
            <person name="Mayer K.F.X."/>
            <person name="Baldrich P."/>
            <person name="Meyers B.C."/>
            <person name="Huo N."/>
            <person name="Gu Y.Q."/>
            <person name="Zhou H."/>
            <person name="Devos K.M."/>
            <person name="Bennetzen J.L."/>
            <person name="Unver T."/>
            <person name="Budak H."/>
            <person name="Gulick P.J."/>
            <person name="Galiba G."/>
            <person name="Kalapos B."/>
            <person name="Nelson D.R."/>
            <person name="Li P."/>
            <person name="You F.M."/>
            <person name="Luo M.C."/>
            <person name="Dvorak J."/>
        </authorList>
    </citation>
    <scope>NUCLEOTIDE SEQUENCE [LARGE SCALE GENOMIC DNA]</scope>
    <source>
        <strain evidence="1">cv. AL8/78</strain>
    </source>
</reference>
<reference evidence="2" key="1">
    <citation type="journal article" date="2014" name="Science">
        <title>Ancient hybridizations among the ancestral genomes of bread wheat.</title>
        <authorList>
            <consortium name="International Wheat Genome Sequencing Consortium,"/>
            <person name="Marcussen T."/>
            <person name="Sandve S.R."/>
            <person name="Heier L."/>
            <person name="Spannagl M."/>
            <person name="Pfeifer M."/>
            <person name="Jakobsen K.S."/>
            <person name="Wulff B.B."/>
            <person name="Steuernagel B."/>
            <person name="Mayer K.F."/>
            <person name="Olsen O.A."/>
        </authorList>
    </citation>
    <scope>NUCLEOTIDE SEQUENCE [LARGE SCALE GENOMIC DNA]</scope>
    <source>
        <strain evidence="2">cv. AL8/78</strain>
    </source>
</reference>
<name>A0A453FL02_AEGTS</name>